<reference evidence="1 2" key="1">
    <citation type="submission" date="2019-03" db="EMBL/GenBank/DDBJ databases">
        <title>Genomics of glacier-inhabiting Cryobacterium strains.</title>
        <authorList>
            <person name="Liu Q."/>
            <person name="Xin Y.-H."/>
        </authorList>
    </citation>
    <scope>NUCLEOTIDE SEQUENCE [LARGE SCALE GENOMIC DNA]</scope>
    <source>
        <strain evidence="1 2">Sr47</strain>
    </source>
</reference>
<evidence type="ECO:0000313" key="1">
    <source>
        <dbReference type="EMBL" id="TFB47810.1"/>
    </source>
</evidence>
<dbReference type="GO" id="GO:0003824">
    <property type="term" value="F:catalytic activity"/>
    <property type="evidence" value="ECO:0007669"/>
    <property type="project" value="InterPro"/>
</dbReference>
<dbReference type="GO" id="GO:0005975">
    <property type="term" value="P:carbohydrate metabolic process"/>
    <property type="evidence" value="ECO:0007669"/>
    <property type="project" value="InterPro"/>
</dbReference>
<organism evidence="1 2">
    <name type="scientific">Cryobacterium tagatosivorans</name>
    <dbReference type="NCBI Taxonomy" id="1259199"/>
    <lineage>
        <taxon>Bacteria</taxon>
        <taxon>Bacillati</taxon>
        <taxon>Actinomycetota</taxon>
        <taxon>Actinomycetes</taxon>
        <taxon>Micrococcales</taxon>
        <taxon>Microbacteriaceae</taxon>
        <taxon>Cryobacterium</taxon>
    </lineage>
</organism>
<accession>A0A4R8UCG8</accession>
<gene>
    <name evidence="1" type="ORF">E3O23_14480</name>
</gene>
<dbReference type="RefSeq" id="WP_134492177.1">
    <property type="nucleotide sequence ID" value="NZ_SOEZ01000070.1"/>
</dbReference>
<dbReference type="AlphaFoldDB" id="A0A4R8UCG8"/>
<dbReference type="SUPFAM" id="SSF74650">
    <property type="entry name" value="Galactose mutarotase-like"/>
    <property type="match status" value="1"/>
</dbReference>
<name>A0A4R8UCG8_9MICO</name>
<dbReference type="EMBL" id="SOEZ01000070">
    <property type="protein sequence ID" value="TFB47810.1"/>
    <property type="molecule type" value="Genomic_DNA"/>
</dbReference>
<proteinExistence type="predicted"/>
<evidence type="ECO:0008006" key="3">
    <source>
        <dbReference type="Google" id="ProtNLM"/>
    </source>
</evidence>
<keyword evidence="2" id="KW-1185">Reference proteome</keyword>
<dbReference type="Gene3D" id="2.70.98.10">
    <property type="match status" value="1"/>
</dbReference>
<sequence length="332" mass="35996">MTVHDFAWSHGRVEVLSTAAMLSRCVFDLGGVEFEPFARADWVGTGVSGHPGHLRELAGEFVCLPFGEGGEVRNVATEWAGVIGSSANNPPHGRAADAEWEIAELREGGITLRLDYPDDDSIISLERRIDGVPGAPSLNLSLTINARRELRTSVGLHPIIRLPTRPGALRLSAGFDVGLTYPASLQPEATQAVPGRRFQNLAEIPVRAGGSQDFGSLPFNNPTEEVLQLCGVREPITVEFLDEAAALEIDWDHQLLPSAQLWIADRALGTDPWNSRYRGLGIEPIAAAFDLADSISTLPNPINDMGFATSIALVPDEPLIIRYGFKAYSRKK</sequence>
<dbReference type="InterPro" id="IPR011013">
    <property type="entry name" value="Gal_mutarotase_sf_dom"/>
</dbReference>
<evidence type="ECO:0000313" key="2">
    <source>
        <dbReference type="Proteomes" id="UP000297866"/>
    </source>
</evidence>
<protein>
    <recommendedName>
        <fullName evidence="3">Aldose 1-epimerase</fullName>
    </recommendedName>
</protein>
<comment type="caution">
    <text evidence="1">The sequence shown here is derived from an EMBL/GenBank/DDBJ whole genome shotgun (WGS) entry which is preliminary data.</text>
</comment>
<dbReference type="OrthoDB" id="7335506at2"/>
<dbReference type="GO" id="GO:0030246">
    <property type="term" value="F:carbohydrate binding"/>
    <property type="evidence" value="ECO:0007669"/>
    <property type="project" value="InterPro"/>
</dbReference>
<dbReference type="InterPro" id="IPR014718">
    <property type="entry name" value="GH-type_carb-bd"/>
</dbReference>
<dbReference type="Proteomes" id="UP000297866">
    <property type="component" value="Unassembled WGS sequence"/>
</dbReference>